<evidence type="ECO:0000256" key="5">
    <source>
        <dbReference type="ARBA" id="ARBA00022989"/>
    </source>
</evidence>
<comment type="caution">
    <text evidence="9">The sequence shown here is derived from an EMBL/GenBank/DDBJ whole genome shotgun (WGS) entry which is preliminary data.</text>
</comment>
<evidence type="ECO:0000256" key="7">
    <source>
        <dbReference type="SAM" id="Phobius"/>
    </source>
</evidence>
<dbReference type="PANTHER" id="PTHR33778">
    <property type="entry name" value="PROTEIN MGTC"/>
    <property type="match status" value="1"/>
</dbReference>
<dbReference type="PANTHER" id="PTHR33778:SF1">
    <property type="entry name" value="MAGNESIUM TRANSPORTER YHID-RELATED"/>
    <property type="match status" value="1"/>
</dbReference>
<evidence type="ECO:0000313" key="9">
    <source>
        <dbReference type="EMBL" id="MBE9212263.1"/>
    </source>
</evidence>
<sequence length="142" mass="15076">MSTFSPIGWQELSFRLAIALIIGIVIGLERETQRKAAGLRTNMLVCFASALLVIIPIEIGAAQHDLNVLGRVIAGVVSGVGFIGGGTILRQSEVKGLTSAATIWMTSALGIAVGCGLWQLGLAGALITWIILRVFDRLENYL</sequence>
<feature type="transmembrane region" description="Helical" evidence="7">
    <location>
        <begin position="68"/>
        <end position="89"/>
    </location>
</feature>
<organism evidence="9 10">
    <name type="scientific">Plectonema cf. radiosum LEGE 06105</name>
    <dbReference type="NCBI Taxonomy" id="945769"/>
    <lineage>
        <taxon>Bacteria</taxon>
        <taxon>Bacillati</taxon>
        <taxon>Cyanobacteriota</taxon>
        <taxon>Cyanophyceae</taxon>
        <taxon>Oscillatoriophycideae</taxon>
        <taxon>Oscillatoriales</taxon>
        <taxon>Microcoleaceae</taxon>
        <taxon>Plectonema</taxon>
    </lineage>
</organism>
<feature type="transmembrane region" description="Helical" evidence="7">
    <location>
        <begin position="101"/>
        <end position="132"/>
    </location>
</feature>
<dbReference type="AlphaFoldDB" id="A0A8J7EYQ6"/>
<proteinExistence type="inferred from homology"/>
<dbReference type="Proteomes" id="UP000620559">
    <property type="component" value="Unassembled WGS sequence"/>
</dbReference>
<evidence type="ECO:0000259" key="8">
    <source>
        <dbReference type="Pfam" id="PF02308"/>
    </source>
</evidence>
<dbReference type="InterPro" id="IPR049177">
    <property type="entry name" value="MgtC_SapB_SrpB_YhiD_N"/>
</dbReference>
<protein>
    <submittedName>
        <fullName evidence="9">MgtC/SapB family protein</fullName>
    </submittedName>
</protein>
<evidence type="ECO:0000313" key="10">
    <source>
        <dbReference type="Proteomes" id="UP000620559"/>
    </source>
</evidence>
<reference evidence="9" key="1">
    <citation type="submission" date="2020-10" db="EMBL/GenBank/DDBJ databases">
        <authorList>
            <person name="Castelo-Branco R."/>
            <person name="Eusebio N."/>
            <person name="Adriana R."/>
            <person name="Vieira A."/>
            <person name="Brugerolle De Fraissinette N."/>
            <person name="Rezende De Castro R."/>
            <person name="Schneider M.P."/>
            <person name="Vasconcelos V."/>
            <person name="Leao P.N."/>
        </authorList>
    </citation>
    <scope>NUCLEOTIDE SEQUENCE</scope>
    <source>
        <strain evidence="9">LEGE 06105</strain>
    </source>
</reference>
<keyword evidence="6 7" id="KW-0472">Membrane</keyword>
<feature type="transmembrane region" description="Helical" evidence="7">
    <location>
        <begin position="41"/>
        <end position="62"/>
    </location>
</feature>
<dbReference type="InterPro" id="IPR003416">
    <property type="entry name" value="MgtC/SapB/SrpB/YhiD_fam"/>
</dbReference>
<feature type="domain" description="MgtC/SapB/SrpB/YhiD N-terminal" evidence="8">
    <location>
        <begin position="16"/>
        <end position="140"/>
    </location>
</feature>
<keyword evidence="10" id="KW-1185">Reference proteome</keyword>
<comment type="subcellular location">
    <subcellularLocation>
        <location evidence="1">Cell membrane</location>
        <topology evidence="1">Multi-pass membrane protein</topology>
    </subcellularLocation>
</comment>
<evidence type="ECO:0000256" key="2">
    <source>
        <dbReference type="ARBA" id="ARBA00009298"/>
    </source>
</evidence>
<keyword evidence="5 7" id="KW-1133">Transmembrane helix</keyword>
<evidence type="ECO:0000256" key="3">
    <source>
        <dbReference type="ARBA" id="ARBA00022475"/>
    </source>
</evidence>
<keyword evidence="4 7" id="KW-0812">Transmembrane</keyword>
<keyword evidence="3" id="KW-1003">Cell membrane</keyword>
<evidence type="ECO:0000256" key="6">
    <source>
        <dbReference type="ARBA" id="ARBA00023136"/>
    </source>
</evidence>
<evidence type="ECO:0000256" key="1">
    <source>
        <dbReference type="ARBA" id="ARBA00004651"/>
    </source>
</evidence>
<dbReference type="EMBL" id="JADEWL010000012">
    <property type="protein sequence ID" value="MBE9212263.1"/>
    <property type="molecule type" value="Genomic_DNA"/>
</dbReference>
<feature type="transmembrane region" description="Helical" evidence="7">
    <location>
        <begin position="12"/>
        <end position="29"/>
    </location>
</feature>
<name>A0A8J7EYQ6_9CYAN</name>
<gene>
    <name evidence="9" type="ORF">IQ247_05990</name>
</gene>
<comment type="similarity">
    <text evidence="2">Belongs to the MgtC/SapB family.</text>
</comment>
<dbReference type="PRINTS" id="PR01837">
    <property type="entry name" value="MGTCSAPBPROT"/>
</dbReference>
<dbReference type="Pfam" id="PF02308">
    <property type="entry name" value="MgtC"/>
    <property type="match status" value="1"/>
</dbReference>
<dbReference type="GO" id="GO:0005886">
    <property type="term" value="C:plasma membrane"/>
    <property type="evidence" value="ECO:0007669"/>
    <property type="project" value="UniProtKB-SubCell"/>
</dbReference>
<accession>A0A8J7EYQ6</accession>
<evidence type="ECO:0000256" key="4">
    <source>
        <dbReference type="ARBA" id="ARBA00022692"/>
    </source>
</evidence>